<comment type="similarity">
    <text evidence="5">Belongs to the class VI-like SAM-binding methyltransferase superfamily. Isoprenylcysteine carboxyl methyltransferase family.</text>
</comment>
<keyword evidence="7" id="KW-1185">Reference proteome</keyword>
<dbReference type="Gene3D" id="1.20.120.1630">
    <property type="match status" value="1"/>
</dbReference>
<sequence length="243" mass="28084">MAPSMAEPDNIIWCGLSYVLVKYIFRDDPSYQNALRAGFLGCAFSLGLIISFLMPTISHFGWYLTALSFFHWSEYYTTAVTNPKSLSLESYLLDHSKEYKLAAMASWLEFSLKHHNYISRVGLFLVIIGEVVRKLSMITASTNFNHYVQYQKQKDHQLVTSGIYSLCRHPSYVGWFTWSIGTQIILCNPLCLVGYTAVSWKFFKQRIYEEEIYLLNFFGEDYVEYKKKVGTGLPFIKGFDGTF</sequence>
<name>A0ABY7EXY4_MYAAR</name>
<dbReference type="PANTHER" id="PTHR12714:SF9">
    <property type="entry name" value="PROTEIN-S-ISOPRENYLCYSTEINE O-METHYLTRANSFERASE"/>
    <property type="match status" value="1"/>
</dbReference>
<keyword evidence="5" id="KW-0949">S-adenosyl-L-methionine</keyword>
<dbReference type="EMBL" id="CP111020">
    <property type="protein sequence ID" value="WAR14810.1"/>
    <property type="molecule type" value="Genomic_DNA"/>
</dbReference>
<keyword evidence="4 5" id="KW-0472">Membrane</keyword>
<accession>A0ABY7EXY4</accession>
<comment type="caution">
    <text evidence="5">Lacks conserved residue(s) required for the propagation of feature annotation.</text>
</comment>
<evidence type="ECO:0000256" key="4">
    <source>
        <dbReference type="ARBA" id="ARBA00023136"/>
    </source>
</evidence>
<keyword evidence="5" id="KW-0256">Endoplasmic reticulum</keyword>
<feature type="transmembrane region" description="Helical" evidence="5">
    <location>
        <begin position="175"/>
        <end position="198"/>
    </location>
</feature>
<keyword evidence="5" id="KW-0808">Transferase</keyword>
<proteinExistence type="inferred from homology"/>
<dbReference type="EC" id="2.1.1.100" evidence="5"/>
<evidence type="ECO:0000256" key="1">
    <source>
        <dbReference type="ARBA" id="ARBA00004141"/>
    </source>
</evidence>
<evidence type="ECO:0000313" key="7">
    <source>
        <dbReference type="Proteomes" id="UP001164746"/>
    </source>
</evidence>
<gene>
    <name evidence="6" type="ORF">MAR_004915</name>
</gene>
<evidence type="ECO:0000256" key="5">
    <source>
        <dbReference type="RuleBase" id="RU362022"/>
    </source>
</evidence>
<evidence type="ECO:0000256" key="3">
    <source>
        <dbReference type="ARBA" id="ARBA00022989"/>
    </source>
</evidence>
<evidence type="ECO:0000256" key="2">
    <source>
        <dbReference type="ARBA" id="ARBA00022692"/>
    </source>
</evidence>
<keyword evidence="5" id="KW-0489">Methyltransferase</keyword>
<dbReference type="InterPro" id="IPR007269">
    <property type="entry name" value="ICMT_MeTrfase"/>
</dbReference>
<keyword evidence="3 5" id="KW-1133">Transmembrane helix</keyword>
<evidence type="ECO:0000313" key="6">
    <source>
        <dbReference type="EMBL" id="WAR14810.1"/>
    </source>
</evidence>
<dbReference type="Proteomes" id="UP001164746">
    <property type="component" value="Chromosome 9"/>
</dbReference>
<comment type="subcellular location">
    <subcellularLocation>
        <location evidence="5">Endoplasmic reticulum membrane</location>
        <topology evidence="5">Multi-pass membrane protein</topology>
    </subcellularLocation>
    <subcellularLocation>
        <location evidence="1">Membrane</location>
        <topology evidence="1">Multi-pass membrane protein</topology>
    </subcellularLocation>
</comment>
<dbReference type="PANTHER" id="PTHR12714">
    <property type="entry name" value="PROTEIN-S ISOPRENYLCYSTEINE O-METHYLTRANSFERASE"/>
    <property type="match status" value="1"/>
</dbReference>
<organism evidence="6 7">
    <name type="scientific">Mya arenaria</name>
    <name type="common">Soft-shell clam</name>
    <dbReference type="NCBI Taxonomy" id="6604"/>
    <lineage>
        <taxon>Eukaryota</taxon>
        <taxon>Metazoa</taxon>
        <taxon>Spiralia</taxon>
        <taxon>Lophotrochozoa</taxon>
        <taxon>Mollusca</taxon>
        <taxon>Bivalvia</taxon>
        <taxon>Autobranchia</taxon>
        <taxon>Heteroconchia</taxon>
        <taxon>Euheterodonta</taxon>
        <taxon>Imparidentia</taxon>
        <taxon>Neoheterodontei</taxon>
        <taxon>Myida</taxon>
        <taxon>Myoidea</taxon>
        <taxon>Myidae</taxon>
        <taxon>Mya</taxon>
    </lineage>
</organism>
<feature type="transmembrane region" description="Helical" evidence="5">
    <location>
        <begin position="37"/>
        <end position="64"/>
    </location>
</feature>
<protein>
    <recommendedName>
        <fullName evidence="5">Protein-S-isoprenylcysteine O-methyltransferase</fullName>
        <ecNumber evidence="5">2.1.1.100</ecNumber>
    </recommendedName>
</protein>
<keyword evidence="2 5" id="KW-0812">Transmembrane</keyword>
<reference evidence="6" key="1">
    <citation type="submission" date="2022-11" db="EMBL/GenBank/DDBJ databases">
        <title>Centuries of genome instability and evolution in soft-shell clam transmissible cancer (bioRxiv).</title>
        <authorList>
            <person name="Hart S.F.M."/>
            <person name="Yonemitsu M.A."/>
            <person name="Giersch R.M."/>
            <person name="Beal B.F."/>
            <person name="Arriagada G."/>
            <person name="Davis B.W."/>
            <person name="Ostrander E.A."/>
            <person name="Goff S.P."/>
            <person name="Metzger M.J."/>
        </authorList>
    </citation>
    <scope>NUCLEOTIDE SEQUENCE</scope>
    <source>
        <strain evidence="6">MELC-2E11</strain>
        <tissue evidence="6">Siphon/mantle</tissue>
    </source>
</reference>
<dbReference type="Pfam" id="PF04140">
    <property type="entry name" value="ICMT"/>
    <property type="match status" value="1"/>
</dbReference>
<comment type="catalytic activity">
    <reaction evidence="5">
        <text>[protein]-C-terminal S-[(2E,6E)-farnesyl]-L-cysteine + S-adenosyl-L-methionine = [protein]-C-terminal S-[(2E,6E)-farnesyl]-L-cysteine methyl ester + S-adenosyl-L-homocysteine</text>
        <dbReference type="Rhea" id="RHEA:21672"/>
        <dbReference type="Rhea" id="RHEA-COMP:12125"/>
        <dbReference type="Rhea" id="RHEA-COMP:12126"/>
        <dbReference type="ChEBI" id="CHEBI:57856"/>
        <dbReference type="ChEBI" id="CHEBI:59789"/>
        <dbReference type="ChEBI" id="CHEBI:90510"/>
        <dbReference type="ChEBI" id="CHEBI:90511"/>
        <dbReference type="EC" id="2.1.1.100"/>
    </reaction>
</comment>